<evidence type="ECO:0000313" key="6">
    <source>
        <dbReference type="EMBL" id="CAD8823766.1"/>
    </source>
</evidence>
<dbReference type="CDD" id="cd02430">
    <property type="entry name" value="PTH2"/>
    <property type="match status" value="1"/>
</dbReference>
<sequence length="162" mass="17358">MEGDVAFGWFHVIAGVIGGYLLCEIRHRGGKKLRMIRAGTHSLSGGNYKLIFCVRTDLKMTKGKIAAQCGHATLGAYQSALIHNPNAVAMWESNAQPKIALQIKSLSEAESIQRIARSKGVSSYAVYDAGRTQIAAGSLTVVAVGPGPSEVIDQITRHLKLL</sequence>
<dbReference type="InterPro" id="IPR023476">
    <property type="entry name" value="Pep_tRNA_hydro_II_dom_sf"/>
</dbReference>
<dbReference type="EMBL" id="HBFP01011305">
    <property type="protein sequence ID" value="CAD8823769.1"/>
    <property type="molecule type" value="Transcribed_RNA"/>
</dbReference>
<comment type="catalytic activity">
    <reaction evidence="4">
        <text>an N-acyl-L-alpha-aminoacyl-tRNA + H2O = an N-acyl-L-amino acid + a tRNA + H(+)</text>
        <dbReference type="Rhea" id="RHEA:54448"/>
        <dbReference type="Rhea" id="RHEA-COMP:10123"/>
        <dbReference type="Rhea" id="RHEA-COMP:13883"/>
        <dbReference type="ChEBI" id="CHEBI:15377"/>
        <dbReference type="ChEBI" id="CHEBI:15378"/>
        <dbReference type="ChEBI" id="CHEBI:59874"/>
        <dbReference type="ChEBI" id="CHEBI:78442"/>
        <dbReference type="ChEBI" id="CHEBI:138191"/>
        <dbReference type="EC" id="3.1.1.29"/>
    </reaction>
</comment>
<dbReference type="Gene3D" id="3.40.1490.10">
    <property type="entry name" value="Bit1"/>
    <property type="match status" value="1"/>
</dbReference>
<keyword evidence="5" id="KW-1133">Transmembrane helix</keyword>
<keyword evidence="2" id="KW-0378">Hydrolase</keyword>
<dbReference type="Pfam" id="PF01981">
    <property type="entry name" value="PTH2"/>
    <property type="match status" value="1"/>
</dbReference>
<dbReference type="FunFam" id="3.40.1490.10:FF:000001">
    <property type="entry name" value="Peptidyl-tRNA hydrolase 2"/>
    <property type="match status" value="1"/>
</dbReference>
<comment type="similarity">
    <text evidence="3">Belongs to the PTH2 family.</text>
</comment>
<gene>
    <name evidence="6" type="ORF">TOLI1172_LOCUS8164</name>
    <name evidence="7" type="ORF">TOLI1172_LOCUS8167</name>
</gene>
<name>A0A6T6PRY8_9RHOD</name>
<dbReference type="AlphaFoldDB" id="A0A6T6PRY8"/>
<dbReference type="PANTHER" id="PTHR12649:SF11">
    <property type="entry name" value="PEPTIDYL-TRNA HYDROLASE 2, MITOCHONDRIAL"/>
    <property type="match status" value="1"/>
</dbReference>
<proteinExistence type="inferred from homology"/>
<dbReference type="EMBL" id="HBFP01011302">
    <property type="protein sequence ID" value="CAD8823766.1"/>
    <property type="molecule type" value="Transcribed_RNA"/>
</dbReference>
<dbReference type="InterPro" id="IPR002833">
    <property type="entry name" value="PTH2"/>
</dbReference>
<dbReference type="GO" id="GO:0005829">
    <property type="term" value="C:cytosol"/>
    <property type="evidence" value="ECO:0007669"/>
    <property type="project" value="TreeGrafter"/>
</dbReference>
<dbReference type="PANTHER" id="PTHR12649">
    <property type="entry name" value="PEPTIDYL-TRNA HYDROLASE 2"/>
    <property type="match status" value="1"/>
</dbReference>
<dbReference type="SUPFAM" id="SSF102462">
    <property type="entry name" value="Peptidyl-tRNA hydrolase II"/>
    <property type="match status" value="1"/>
</dbReference>
<evidence type="ECO:0000256" key="5">
    <source>
        <dbReference type="SAM" id="Phobius"/>
    </source>
</evidence>
<dbReference type="GO" id="GO:0004045">
    <property type="term" value="F:peptidyl-tRNA hydrolase activity"/>
    <property type="evidence" value="ECO:0007669"/>
    <property type="project" value="UniProtKB-EC"/>
</dbReference>
<evidence type="ECO:0000313" key="7">
    <source>
        <dbReference type="EMBL" id="CAD8823769.1"/>
    </source>
</evidence>
<evidence type="ECO:0000256" key="1">
    <source>
        <dbReference type="ARBA" id="ARBA00013260"/>
    </source>
</evidence>
<evidence type="ECO:0000256" key="2">
    <source>
        <dbReference type="ARBA" id="ARBA00022801"/>
    </source>
</evidence>
<keyword evidence="5" id="KW-0812">Transmembrane</keyword>
<evidence type="ECO:0000256" key="4">
    <source>
        <dbReference type="ARBA" id="ARBA00048707"/>
    </source>
</evidence>
<evidence type="ECO:0000256" key="3">
    <source>
        <dbReference type="ARBA" id="ARBA00038050"/>
    </source>
</evidence>
<keyword evidence="5" id="KW-0472">Membrane</keyword>
<protein>
    <recommendedName>
        <fullName evidence="1">peptidyl-tRNA hydrolase</fullName>
        <ecNumber evidence="1">3.1.1.29</ecNumber>
    </recommendedName>
</protein>
<accession>A0A6T6PRY8</accession>
<dbReference type="NCBIfam" id="TIGR00283">
    <property type="entry name" value="arch_pth2"/>
    <property type="match status" value="1"/>
</dbReference>
<feature type="transmembrane region" description="Helical" evidence="5">
    <location>
        <begin position="6"/>
        <end position="25"/>
    </location>
</feature>
<dbReference type="EC" id="3.1.1.29" evidence="1"/>
<organism evidence="7">
    <name type="scientific">Timspurckia oligopyrenoides</name>
    <dbReference type="NCBI Taxonomy" id="708627"/>
    <lineage>
        <taxon>Eukaryota</taxon>
        <taxon>Rhodophyta</taxon>
        <taxon>Bangiophyceae</taxon>
        <taxon>Porphyridiales</taxon>
        <taxon>Porphyridiaceae</taxon>
        <taxon>Timspurckia</taxon>
    </lineage>
</organism>
<reference evidence="7" key="1">
    <citation type="submission" date="2021-01" db="EMBL/GenBank/DDBJ databases">
        <authorList>
            <person name="Corre E."/>
            <person name="Pelletier E."/>
            <person name="Niang G."/>
            <person name="Scheremetjew M."/>
            <person name="Finn R."/>
            <person name="Kale V."/>
            <person name="Holt S."/>
            <person name="Cochrane G."/>
            <person name="Meng A."/>
            <person name="Brown T."/>
            <person name="Cohen L."/>
        </authorList>
    </citation>
    <scope>NUCLEOTIDE SEQUENCE</scope>
    <source>
        <strain evidence="7">CCMP3278</strain>
    </source>
</reference>